<name>A0A9P6DWC3_9AGAM</name>
<keyword evidence="2" id="KW-1185">Reference proteome</keyword>
<gene>
    <name evidence="1" type="ORF">BS47DRAFT_1295968</name>
</gene>
<dbReference type="AlphaFoldDB" id="A0A9P6DWC3"/>
<dbReference type="OrthoDB" id="3257011at2759"/>
<dbReference type="Proteomes" id="UP000886523">
    <property type="component" value="Unassembled WGS sequence"/>
</dbReference>
<proteinExistence type="predicted"/>
<evidence type="ECO:0000313" key="2">
    <source>
        <dbReference type="Proteomes" id="UP000886523"/>
    </source>
</evidence>
<comment type="caution">
    <text evidence="1">The sequence shown here is derived from an EMBL/GenBank/DDBJ whole genome shotgun (WGS) entry which is preliminary data.</text>
</comment>
<dbReference type="EMBL" id="MU128970">
    <property type="protein sequence ID" value="KAF9513579.1"/>
    <property type="molecule type" value="Genomic_DNA"/>
</dbReference>
<evidence type="ECO:0000313" key="1">
    <source>
        <dbReference type="EMBL" id="KAF9513579.1"/>
    </source>
</evidence>
<protein>
    <submittedName>
        <fullName evidence="1">Uncharacterized protein</fullName>
    </submittedName>
</protein>
<accession>A0A9P6DWC3</accession>
<organism evidence="1 2">
    <name type="scientific">Hydnum rufescens UP504</name>
    <dbReference type="NCBI Taxonomy" id="1448309"/>
    <lineage>
        <taxon>Eukaryota</taxon>
        <taxon>Fungi</taxon>
        <taxon>Dikarya</taxon>
        <taxon>Basidiomycota</taxon>
        <taxon>Agaricomycotina</taxon>
        <taxon>Agaricomycetes</taxon>
        <taxon>Cantharellales</taxon>
        <taxon>Hydnaceae</taxon>
        <taxon>Hydnum</taxon>
    </lineage>
</organism>
<reference evidence="1" key="1">
    <citation type="journal article" date="2020" name="Nat. Commun.">
        <title>Large-scale genome sequencing of mycorrhizal fungi provides insights into the early evolution of symbiotic traits.</title>
        <authorList>
            <person name="Miyauchi S."/>
            <person name="Kiss E."/>
            <person name="Kuo A."/>
            <person name="Drula E."/>
            <person name="Kohler A."/>
            <person name="Sanchez-Garcia M."/>
            <person name="Morin E."/>
            <person name="Andreopoulos B."/>
            <person name="Barry K.W."/>
            <person name="Bonito G."/>
            <person name="Buee M."/>
            <person name="Carver A."/>
            <person name="Chen C."/>
            <person name="Cichocki N."/>
            <person name="Clum A."/>
            <person name="Culley D."/>
            <person name="Crous P.W."/>
            <person name="Fauchery L."/>
            <person name="Girlanda M."/>
            <person name="Hayes R.D."/>
            <person name="Keri Z."/>
            <person name="LaButti K."/>
            <person name="Lipzen A."/>
            <person name="Lombard V."/>
            <person name="Magnuson J."/>
            <person name="Maillard F."/>
            <person name="Murat C."/>
            <person name="Nolan M."/>
            <person name="Ohm R.A."/>
            <person name="Pangilinan J."/>
            <person name="Pereira M.F."/>
            <person name="Perotto S."/>
            <person name="Peter M."/>
            <person name="Pfister S."/>
            <person name="Riley R."/>
            <person name="Sitrit Y."/>
            <person name="Stielow J.B."/>
            <person name="Szollosi G."/>
            <person name="Zifcakova L."/>
            <person name="Stursova M."/>
            <person name="Spatafora J.W."/>
            <person name="Tedersoo L."/>
            <person name="Vaario L.M."/>
            <person name="Yamada A."/>
            <person name="Yan M."/>
            <person name="Wang P."/>
            <person name="Xu J."/>
            <person name="Bruns T."/>
            <person name="Baldrian P."/>
            <person name="Vilgalys R."/>
            <person name="Dunand C."/>
            <person name="Henrissat B."/>
            <person name="Grigoriev I.V."/>
            <person name="Hibbett D."/>
            <person name="Nagy L.G."/>
            <person name="Martin F.M."/>
        </authorList>
    </citation>
    <scope>NUCLEOTIDE SEQUENCE</scope>
    <source>
        <strain evidence="1">UP504</strain>
    </source>
</reference>
<sequence length="59" mass="6556">MSPNYGSVALPRIPAGRRWDPARGVDVFKRDNEEVLARFLKMDHWGGEDISRGGDGGSR</sequence>